<proteinExistence type="predicted"/>
<dbReference type="PANTHER" id="PTHR44157:SF1">
    <property type="entry name" value="DNAJ HOMOLOG SUBFAMILY C MEMBER 11"/>
    <property type="match status" value="1"/>
</dbReference>
<evidence type="ECO:0000256" key="2">
    <source>
        <dbReference type="ARBA" id="ARBA00023136"/>
    </source>
</evidence>
<dbReference type="PANTHER" id="PTHR44157">
    <property type="entry name" value="DNAJ HOMOLOG SUBFAMILY C MEMBER 11"/>
    <property type="match status" value="1"/>
</dbReference>
<dbReference type="PROSITE" id="PS50076">
    <property type="entry name" value="DNAJ_2"/>
    <property type="match status" value="1"/>
</dbReference>
<comment type="caution">
    <text evidence="7">The sequence shown here is derived from an EMBL/GenBank/DDBJ whole genome shotgun (WGS) entry which is preliminary data.</text>
</comment>
<dbReference type="InterPro" id="IPR052243">
    <property type="entry name" value="Mito_inner_membrane_organizer"/>
</dbReference>
<feature type="coiled-coil region" evidence="4">
    <location>
        <begin position="407"/>
        <end position="438"/>
    </location>
</feature>
<feature type="transmembrane region" description="Helical" evidence="5">
    <location>
        <begin position="593"/>
        <end position="616"/>
    </location>
</feature>
<keyword evidence="8" id="KW-1185">Reference proteome</keyword>
<keyword evidence="4" id="KW-0175">Coiled coil</keyword>
<keyword evidence="5" id="KW-1133">Transmembrane helix</keyword>
<feature type="domain" description="J" evidence="6">
    <location>
        <begin position="12"/>
        <end position="80"/>
    </location>
</feature>
<name>A0ABN8MY57_9CNID</name>
<dbReference type="InterPro" id="IPR055225">
    <property type="entry name" value="DNAJC11-like_beta-barrel"/>
</dbReference>
<dbReference type="Pfam" id="PF11875">
    <property type="entry name" value="DnaJ-like_C11_C"/>
    <property type="match status" value="1"/>
</dbReference>
<dbReference type="Gene3D" id="1.10.287.110">
    <property type="entry name" value="DnaJ domain"/>
    <property type="match status" value="1"/>
</dbReference>
<evidence type="ECO:0000256" key="3">
    <source>
        <dbReference type="ARBA" id="ARBA00023186"/>
    </source>
</evidence>
<keyword evidence="2 5" id="KW-0472">Membrane</keyword>
<dbReference type="InterPro" id="IPR001623">
    <property type="entry name" value="DnaJ_domain"/>
</dbReference>
<evidence type="ECO:0000313" key="7">
    <source>
        <dbReference type="EMBL" id="CAH3038658.1"/>
    </source>
</evidence>
<reference evidence="7 8" key="1">
    <citation type="submission" date="2022-05" db="EMBL/GenBank/DDBJ databases">
        <authorList>
            <consortium name="Genoscope - CEA"/>
            <person name="William W."/>
        </authorList>
    </citation>
    <scope>NUCLEOTIDE SEQUENCE [LARGE SCALE GENOMIC DNA]</scope>
</reference>
<evidence type="ECO:0000256" key="4">
    <source>
        <dbReference type="SAM" id="Coils"/>
    </source>
</evidence>
<evidence type="ECO:0000259" key="6">
    <source>
        <dbReference type="PROSITE" id="PS50076"/>
    </source>
</evidence>
<keyword evidence="5" id="KW-0812">Transmembrane</keyword>
<gene>
    <name evidence="7" type="ORF">PLOB_00039351</name>
</gene>
<dbReference type="PRINTS" id="PR00625">
    <property type="entry name" value="JDOMAIN"/>
</dbReference>
<keyword evidence="3" id="KW-0143">Chaperone</keyword>
<accession>A0ABN8MY57</accession>
<organism evidence="7 8">
    <name type="scientific">Porites lobata</name>
    <dbReference type="NCBI Taxonomy" id="104759"/>
    <lineage>
        <taxon>Eukaryota</taxon>
        <taxon>Metazoa</taxon>
        <taxon>Cnidaria</taxon>
        <taxon>Anthozoa</taxon>
        <taxon>Hexacorallia</taxon>
        <taxon>Scleractinia</taxon>
        <taxon>Fungiina</taxon>
        <taxon>Poritidae</taxon>
        <taxon>Porites</taxon>
    </lineage>
</organism>
<dbReference type="CDD" id="cd06257">
    <property type="entry name" value="DnaJ"/>
    <property type="match status" value="1"/>
</dbReference>
<evidence type="ECO:0000313" key="8">
    <source>
        <dbReference type="Proteomes" id="UP001159405"/>
    </source>
</evidence>
<dbReference type="InterPro" id="IPR018253">
    <property type="entry name" value="DnaJ_domain_CS"/>
</dbReference>
<dbReference type="SUPFAM" id="SSF46565">
    <property type="entry name" value="Chaperone J-domain"/>
    <property type="match status" value="1"/>
</dbReference>
<dbReference type="EMBL" id="CALNXK010000006">
    <property type="protein sequence ID" value="CAH3038658.1"/>
    <property type="molecule type" value="Genomic_DNA"/>
</dbReference>
<dbReference type="InterPro" id="IPR036869">
    <property type="entry name" value="J_dom_sf"/>
</dbReference>
<dbReference type="Pfam" id="PF00226">
    <property type="entry name" value="DnaJ"/>
    <property type="match status" value="1"/>
</dbReference>
<protein>
    <recommendedName>
        <fullName evidence="6">J domain-containing protein</fullName>
    </recommendedName>
</protein>
<dbReference type="Pfam" id="PF22774">
    <property type="entry name" value="DNAJC11_beta-barrel"/>
    <property type="match status" value="1"/>
</dbReference>
<dbReference type="SMART" id="SM00271">
    <property type="entry name" value="DnaJ"/>
    <property type="match status" value="1"/>
</dbReference>
<dbReference type="Proteomes" id="UP001159405">
    <property type="component" value="Unassembled WGS sequence"/>
</dbReference>
<dbReference type="InterPro" id="IPR024586">
    <property type="entry name" value="DnaJ-like_C11_C"/>
</dbReference>
<dbReference type="PROSITE" id="PS00636">
    <property type="entry name" value="DNAJ_1"/>
    <property type="match status" value="1"/>
</dbReference>
<comment type="subcellular location">
    <subcellularLocation>
        <location evidence="1">Membrane</location>
    </subcellularLocation>
</comment>
<sequence length="636" mass="71994">MAESEEAEDSVDYYAVLNVRKEANENELKAAYRRMCMLYHPDKHQDPAKKKIAVELFSKIQKAYEVLSNPETRSIYDVYGQKGLDAGWEIIERQRTPAEIREEYERLQREKEERRLQQLTNPTGSISVGVDATNLFDGYEDSFEGRFLPNIEVNSMSISQSIEAPLTRTDTLTLAGSLKIKNGNGTGSVSLSERRILSHKAWGEATFEAGNGPTLTLRAFSNLTQRSYCIGGIVIGSHGKGMSVGMNGMLARQLDKHTVGYITYKGGVHSSMNTTVVRETEQSRMQFTIQLGIPNSFVLGSYTRKIEKDTKIKGTIKSGTFGSVVEYGCEKQISEHSRLAATMCIGLPIGVLLKVKLTRANQVYSFPINLSEEIHPAAIFYGTVVPITVFWVVKVLVVNPFLQMEKEKESEANKAKYAKQMAEQKKDAESSIRLMQETCERIVEFESSRHGLIIVNARYGHLVSVGESSQDARRGPSKVIDVTVPVQCQVKDSRLFLTESSKSNLSGFYDPCPDEEKMLRIRYLFREAVHEVTVGDNEPHIKYSRVSTVEHLRHRPYWSPSRHNSQELLEDFVKCLLLEFELMAIDLRSYGRLPLLAAAWCFWGTCFYSFLVYQMYGERGRRNRVSIYTTAVTWAT</sequence>
<evidence type="ECO:0000256" key="1">
    <source>
        <dbReference type="ARBA" id="ARBA00004370"/>
    </source>
</evidence>
<evidence type="ECO:0000256" key="5">
    <source>
        <dbReference type="SAM" id="Phobius"/>
    </source>
</evidence>